<comment type="caution">
    <text evidence="1">The sequence shown here is derived from an EMBL/GenBank/DDBJ whole genome shotgun (WGS) entry which is preliminary data.</text>
</comment>
<dbReference type="EMBL" id="BAAAJK010000053">
    <property type="protein sequence ID" value="GAA1401722.1"/>
    <property type="molecule type" value="Genomic_DNA"/>
</dbReference>
<evidence type="ECO:0000313" key="2">
    <source>
        <dbReference type="Proteomes" id="UP001501414"/>
    </source>
</evidence>
<proteinExistence type="predicted"/>
<keyword evidence="2" id="KW-1185">Reference proteome</keyword>
<dbReference type="Proteomes" id="UP001501414">
    <property type="component" value="Unassembled WGS sequence"/>
</dbReference>
<reference evidence="1 2" key="1">
    <citation type="journal article" date="2019" name="Int. J. Syst. Evol. Microbiol.">
        <title>The Global Catalogue of Microorganisms (GCM) 10K type strain sequencing project: providing services to taxonomists for standard genome sequencing and annotation.</title>
        <authorList>
            <consortium name="The Broad Institute Genomics Platform"/>
            <consortium name="The Broad Institute Genome Sequencing Center for Infectious Disease"/>
            <person name="Wu L."/>
            <person name="Ma J."/>
        </authorList>
    </citation>
    <scope>NUCLEOTIDE SEQUENCE [LARGE SCALE GENOMIC DNA]</scope>
    <source>
        <strain evidence="1 2">JCM 11896</strain>
    </source>
</reference>
<dbReference type="RefSeq" id="WP_344029198.1">
    <property type="nucleotide sequence ID" value="NZ_BAAAJK010000053.1"/>
</dbReference>
<sequence>MPVPRPDLRIDPTTPPAVVAALDRAADRLTTVLTLLDADARRIRPWLGDPVSAEAAARYAGHAADAAGAAIERIRTLRSEIVRARDAVARSGRDYAGTEAGIVRSWTRS</sequence>
<gene>
    <name evidence="1" type="ORF">GCM10009613_60490</name>
</gene>
<organism evidence="1 2">
    <name type="scientific">Pseudonocardia kongjuensis</name>
    <dbReference type="NCBI Taxonomy" id="102227"/>
    <lineage>
        <taxon>Bacteria</taxon>
        <taxon>Bacillati</taxon>
        <taxon>Actinomycetota</taxon>
        <taxon>Actinomycetes</taxon>
        <taxon>Pseudonocardiales</taxon>
        <taxon>Pseudonocardiaceae</taxon>
        <taxon>Pseudonocardia</taxon>
    </lineage>
</organism>
<accession>A0ABN1YBK6</accession>
<name>A0ABN1YBK6_9PSEU</name>
<evidence type="ECO:0008006" key="3">
    <source>
        <dbReference type="Google" id="ProtNLM"/>
    </source>
</evidence>
<evidence type="ECO:0000313" key="1">
    <source>
        <dbReference type="EMBL" id="GAA1401722.1"/>
    </source>
</evidence>
<protein>
    <recommendedName>
        <fullName evidence="3">PE domain-containing protein</fullName>
    </recommendedName>
</protein>